<feature type="domain" description="Transglycosylase SLT" evidence="3">
    <location>
        <begin position="121"/>
        <end position="223"/>
    </location>
</feature>
<feature type="region of interest" description="Disordered" evidence="2">
    <location>
        <begin position="52"/>
        <end position="71"/>
    </location>
</feature>
<dbReference type="Gene3D" id="1.10.530.10">
    <property type="match status" value="1"/>
</dbReference>
<dbReference type="AlphaFoldDB" id="W0P5S3"/>
<dbReference type="PANTHER" id="PTHR37423">
    <property type="entry name" value="SOLUBLE LYTIC MUREIN TRANSGLYCOSYLASE-RELATED"/>
    <property type="match status" value="1"/>
</dbReference>
<dbReference type="RefSeq" id="WP_025370787.1">
    <property type="nucleotide sequence ID" value="NZ_CP003915.1"/>
</dbReference>
<dbReference type="PATRIC" id="fig|1247726.3.peg.95"/>
<dbReference type="eggNOG" id="COG0741">
    <property type="taxonomic scope" value="Bacteria"/>
</dbReference>
<evidence type="ECO:0000259" key="3">
    <source>
        <dbReference type="Pfam" id="PF01464"/>
    </source>
</evidence>
<dbReference type="HOGENOM" id="CLU_1036792_0_0_4"/>
<dbReference type="KEGG" id="amim:MIM_c00860"/>
<evidence type="ECO:0000313" key="5">
    <source>
        <dbReference type="Proteomes" id="UP000019095"/>
    </source>
</evidence>
<gene>
    <name evidence="4" type="ORF">MIM_c00860</name>
</gene>
<dbReference type="Pfam" id="PF01464">
    <property type="entry name" value="SLT"/>
    <property type="match status" value="1"/>
</dbReference>
<dbReference type="STRING" id="1247726.MIM_c00860"/>
<organism evidence="4 5">
    <name type="scientific">Advenella mimigardefordensis (strain DSM 17166 / LMG 22922 / DPN7)</name>
    <dbReference type="NCBI Taxonomy" id="1247726"/>
    <lineage>
        <taxon>Bacteria</taxon>
        <taxon>Pseudomonadati</taxon>
        <taxon>Pseudomonadota</taxon>
        <taxon>Betaproteobacteria</taxon>
        <taxon>Burkholderiales</taxon>
        <taxon>Alcaligenaceae</taxon>
    </lineage>
</organism>
<name>W0P5S3_ADVMD</name>
<accession>W0P5S3</accession>
<feature type="region of interest" description="Disordered" evidence="2">
    <location>
        <begin position="80"/>
        <end position="107"/>
    </location>
</feature>
<keyword evidence="5" id="KW-1185">Reference proteome</keyword>
<dbReference type="InterPro" id="IPR008258">
    <property type="entry name" value="Transglycosylase_SLT_dom_1"/>
</dbReference>
<proteinExistence type="inferred from homology"/>
<dbReference type="PANTHER" id="PTHR37423:SF2">
    <property type="entry name" value="MEMBRANE-BOUND LYTIC MUREIN TRANSGLYCOSYLASE C"/>
    <property type="match status" value="1"/>
</dbReference>
<sequence>MTVTPQIGSWEGFYADRTERLNAATDPATRAHFEAELNLARITMDAMGLQVPDAGNGAASQDGQPLPVDQEAGDWEKFPADKSQATQSRAEIHDTPDTPSGSDQLSQSLNDALLPYRDDILAASEATGVPPNLLAAVIWDESKGIAGAGSTNGENGLTDTGLMQLNPDTFAALKEQHPQLLTGDASDPRNNIMAGALYLKQNHDQFGSWDLALRAYNSGPLSVDPADPGISTSGFGTRNYVEKVNFYMNQLDNGTAMSDGYPGGNQLY</sequence>
<dbReference type="EMBL" id="CP003915">
    <property type="protein sequence ID" value="AHG62189.1"/>
    <property type="molecule type" value="Genomic_DNA"/>
</dbReference>
<dbReference type="SUPFAM" id="SSF53955">
    <property type="entry name" value="Lysozyme-like"/>
    <property type="match status" value="1"/>
</dbReference>
<dbReference type="OrthoDB" id="92254at2"/>
<evidence type="ECO:0000313" key="4">
    <source>
        <dbReference type="EMBL" id="AHG62189.1"/>
    </source>
</evidence>
<evidence type="ECO:0000256" key="2">
    <source>
        <dbReference type="SAM" id="MobiDB-lite"/>
    </source>
</evidence>
<reference evidence="4 5" key="1">
    <citation type="journal article" date="2014" name="Microbiology">
        <title>Unravelling the complete genome sequence of Advenella mimigardefordensis strain DPN7T and novel insights in the catabolism of the xenobiotic polythioester precursor 3,3'-dithiodipropionate.</title>
        <authorList>
            <person name="Wubbeler J.H."/>
            <person name="Hiessl S."/>
            <person name="Schuldes J."/>
            <person name="Thurmer A."/>
            <person name="Daniel R."/>
            <person name="Steinbuchel A."/>
        </authorList>
    </citation>
    <scope>NUCLEOTIDE SEQUENCE [LARGE SCALE GENOMIC DNA]</scope>
    <source>
        <strain evidence="5">DSM 17166 / LMG 22922 / DPN7</strain>
    </source>
</reference>
<comment type="similarity">
    <text evidence="1">Belongs to the transglycosylase Slt family.</text>
</comment>
<dbReference type="InterPro" id="IPR023346">
    <property type="entry name" value="Lysozyme-like_dom_sf"/>
</dbReference>
<dbReference type="Proteomes" id="UP000019095">
    <property type="component" value="Chromosome"/>
</dbReference>
<evidence type="ECO:0000256" key="1">
    <source>
        <dbReference type="ARBA" id="ARBA00007734"/>
    </source>
</evidence>
<protein>
    <submittedName>
        <fullName evidence="4">Putative transglycosylase</fullName>
    </submittedName>
</protein>
<feature type="compositionally biased region" description="Polar residues" evidence="2">
    <location>
        <begin position="97"/>
        <end position="107"/>
    </location>
</feature>